<evidence type="ECO:0000256" key="11">
    <source>
        <dbReference type="ARBA" id="ARBA00063778"/>
    </source>
</evidence>
<keyword evidence="3 13" id="KW-0547">Nucleotide-binding</keyword>
<feature type="binding site" evidence="13">
    <location>
        <begin position="81"/>
        <end position="85"/>
    </location>
    <ligand>
        <name>GTP</name>
        <dbReference type="ChEBI" id="CHEBI:37565"/>
    </ligand>
</feature>
<dbReference type="GO" id="GO:0000287">
    <property type="term" value="F:magnesium ion binding"/>
    <property type="evidence" value="ECO:0007669"/>
    <property type="project" value="UniProtKB-UniRule"/>
</dbReference>
<dbReference type="SUPFAM" id="SSF50465">
    <property type="entry name" value="EF-Tu/eEF-1alpha/eIF2-gamma C-terminal domain"/>
    <property type="match status" value="1"/>
</dbReference>
<dbReference type="GO" id="GO:0005829">
    <property type="term" value="C:cytosol"/>
    <property type="evidence" value="ECO:0007669"/>
    <property type="project" value="TreeGrafter"/>
</dbReference>
<evidence type="ECO:0000256" key="13">
    <source>
        <dbReference type="HAMAP-Rule" id="MF_00118"/>
    </source>
</evidence>
<dbReference type="PRINTS" id="PR00315">
    <property type="entry name" value="ELONGATNFCT"/>
</dbReference>
<dbReference type="InterPro" id="IPR004161">
    <property type="entry name" value="EFTu-like_2"/>
</dbReference>
<dbReference type="InterPro" id="IPR027417">
    <property type="entry name" value="P-loop_NTPase"/>
</dbReference>
<comment type="subcellular location">
    <subcellularLocation>
        <location evidence="13">Cytoplasm</location>
    </subcellularLocation>
</comment>
<gene>
    <name evidence="13" type="primary">tuf</name>
    <name evidence="15" type="ORF">FHS94_003057</name>
</gene>
<dbReference type="GO" id="GO:0005525">
    <property type="term" value="F:GTP binding"/>
    <property type="evidence" value="ECO:0007669"/>
    <property type="project" value="UniProtKB-UniRule"/>
</dbReference>
<accession>A0A7W9EWX8</accession>
<keyword evidence="16" id="KW-1185">Reference proteome</keyword>
<dbReference type="FunFam" id="2.40.30.10:FF:000001">
    <property type="entry name" value="Elongation factor Tu"/>
    <property type="match status" value="1"/>
</dbReference>
<dbReference type="PROSITE" id="PS51722">
    <property type="entry name" value="G_TR_2"/>
    <property type="match status" value="1"/>
</dbReference>
<dbReference type="InterPro" id="IPR050055">
    <property type="entry name" value="EF-Tu_GTPase"/>
</dbReference>
<dbReference type="InterPro" id="IPR004541">
    <property type="entry name" value="Transl_elong_EFTu/EF1A_bac/org"/>
</dbReference>
<evidence type="ECO:0000256" key="2">
    <source>
        <dbReference type="ARBA" id="ARBA00022723"/>
    </source>
</evidence>
<dbReference type="NCBIfam" id="TIGR00485">
    <property type="entry name" value="EF-Tu"/>
    <property type="match status" value="1"/>
</dbReference>
<dbReference type="InterPro" id="IPR031157">
    <property type="entry name" value="G_TR_CS"/>
</dbReference>
<evidence type="ECO:0000256" key="10">
    <source>
        <dbReference type="ARBA" id="ARBA00058140"/>
    </source>
</evidence>
<evidence type="ECO:0000256" key="9">
    <source>
        <dbReference type="ARBA" id="ARBA00029554"/>
    </source>
</evidence>
<name>A0A7W9EWX8_9SPHN</name>
<dbReference type="Pfam" id="PF03144">
    <property type="entry name" value="GTP_EFTU_D2"/>
    <property type="match status" value="1"/>
</dbReference>
<evidence type="ECO:0000256" key="5">
    <source>
        <dbReference type="ARBA" id="ARBA00022801"/>
    </source>
</evidence>
<comment type="catalytic activity">
    <reaction evidence="13">
        <text>GTP + H2O = GDP + phosphate + H(+)</text>
        <dbReference type="Rhea" id="RHEA:19669"/>
        <dbReference type="ChEBI" id="CHEBI:15377"/>
        <dbReference type="ChEBI" id="CHEBI:15378"/>
        <dbReference type="ChEBI" id="CHEBI:37565"/>
        <dbReference type="ChEBI" id="CHEBI:43474"/>
        <dbReference type="ChEBI" id="CHEBI:58189"/>
        <dbReference type="EC" id="3.6.5.3"/>
    </reaction>
</comment>
<evidence type="ECO:0000313" key="16">
    <source>
        <dbReference type="Proteomes" id="UP000546200"/>
    </source>
</evidence>
<keyword evidence="6 13" id="KW-0460">Magnesium</keyword>
<dbReference type="EC" id="3.6.5.3" evidence="13"/>
<comment type="subunit">
    <text evidence="11">Monomer. Heterotetramer composed of two EF-Ts.EF-Tu dimer complexes.</text>
</comment>
<dbReference type="Proteomes" id="UP000546200">
    <property type="component" value="Unassembled WGS sequence"/>
</dbReference>
<dbReference type="NCBIfam" id="NF000766">
    <property type="entry name" value="PRK00049.1"/>
    <property type="match status" value="1"/>
</dbReference>
<reference evidence="15 16" key="1">
    <citation type="submission" date="2020-08" db="EMBL/GenBank/DDBJ databases">
        <title>Genomic Encyclopedia of Type Strains, Phase IV (KMG-IV): sequencing the most valuable type-strain genomes for metagenomic binning, comparative biology and taxonomic classification.</title>
        <authorList>
            <person name="Goeker M."/>
        </authorList>
    </citation>
    <scope>NUCLEOTIDE SEQUENCE [LARGE SCALE GENOMIC DNA]</scope>
    <source>
        <strain evidence="15 16">DSM 100044</strain>
    </source>
</reference>
<keyword evidence="8 13" id="KW-0342">GTP-binding</keyword>
<dbReference type="CDD" id="cd03707">
    <property type="entry name" value="EFTU_III"/>
    <property type="match status" value="1"/>
</dbReference>
<evidence type="ECO:0000256" key="4">
    <source>
        <dbReference type="ARBA" id="ARBA00022768"/>
    </source>
</evidence>
<dbReference type="PANTHER" id="PTHR43721">
    <property type="entry name" value="ELONGATION FACTOR TU-RELATED"/>
    <property type="match status" value="1"/>
</dbReference>
<keyword evidence="2 13" id="KW-0479">Metal-binding</keyword>
<evidence type="ECO:0000256" key="12">
    <source>
        <dbReference type="ARBA" id="ARBA00064283"/>
    </source>
</evidence>
<dbReference type="AlphaFoldDB" id="A0A7W9EWX8"/>
<dbReference type="InterPro" id="IPR004160">
    <property type="entry name" value="Transl_elong_EFTu/EF1A_C"/>
</dbReference>
<dbReference type="GO" id="GO:0003924">
    <property type="term" value="F:GTPase activity"/>
    <property type="evidence" value="ECO:0007669"/>
    <property type="project" value="UniProtKB-UniRule"/>
</dbReference>
<dbReference type="Gene3D" id="2.40.30.10">
    <property type="entry name" value="Translation factors"/>
    <property type="match status" value="2"/>
</dbReference>
<feature type="binding site" evidence="13">
    <location>
        <begin position="19"/>
        <end position="26"/>
    </location>
    <ligand>
        <name>GTP</name>
        <dbReference type="ChEBI" id="CHEBI:37565"/>
    </ligand>
</feature>
<dbReference type="SUPFAM" id="SSF50447">
    <property type="entry name" value="Translation proteins"/>
    <property type="match status" value="1"/>
</dbReference>
<dbReference type="Pfam" id="PF03143">
    <property type="entry name" value="GTP_EFTU_D3"/>
    <property type="match status" value="1"/>
</dbReference>
<sequence length="397" mass="42929">MAKAKFERTKPHLNIGTIGHVDHGKTSLTAAITKVLAETTGGTAVDFANIDKAPEERERGITISTAHVEYETTNRHYAHVDCPGHADYVKNMITGAAQMDGAILVVSATDGPMPQTREHILLARQVGVPAMVVFMNKVDLVDDAEILELVELEIRELLSSYEFPGDDIPVIQGSAVKALDGSDKTLGQDAVLKLMAAVDEYIPQPERPLDKPFMMPIEDVFSISGRGTVVTGRVETGIVKVGEEVEIVGIHPTVRKTTVTGVEMFRKLLDQGQAGDNVGALIRGVARDEVERGQVLCKPGSIKPHTDFNSEVYVLSKEEGGRHTPFFGNYRPQFYFRTTDVTGTVELPEGTEMVMPGDNVALGIKLIAPIAMDVGQRFTIREGGRTVGAGVVSAISK</sequence>
<feature type="domain" description="Tr-type G" evidence="14">
    <location>
        <begin position="10"/>
        <end position="206"/>
    </location>
</feature>
<dbReference type="InterPro" id="IPR033720">
    <property type="entry name" value="EFTU_2"/>
</dbReference>
<dbReference type="NCBIfam" id="NF009373">
    <property type="entry name" value="PRK12736.1"/>
    <property type="match status" value="1"/>
</dbReference>
<dbReference type="InterPro" id="IPR005225">
    <property type="entry name" value="Small_GTP-bd"/>
</dbReference>
<comment type="subunit">
    <text evidence="12">(Microbial infection) Upon infection by bacteriophage Qbeta, part of the viral RNA-dependent RNA polymerase complex, the other subunits are the viral replicase catalytic subunit (AC P14647), host ribosomal protein S1 and EF-Ts.</text>
</comment>
<evidence type="ECO:0000256" key="7">
    <source>
        <dbReference type="ARBA" id="ARBA00022917"/>
    </source>
</evidence>
<organism evidence="15 16">
    <name type="scientific">Sphingomonas aerophila</name>
    <dbReference type="NCBI Taxonomy" id="1344948"/>
    <lineage>
        <taxon>Bacteria</taxon>
        <taxon>Pseudomonadati</taxon>
        <taxon>Pseudomonadota</taxon>
        <taxon>Alphaproteobacteria</taxon>
        <taxon>Sphingomonadales</taxon>
        <taxon>Sphingomonadaceae</taxon>
        <taxon>Sphingomonas</taxon>
    </lineage>
</organism>
<comment type="caution">
    <text evidence="15">The sequence shown here is derived from an EMBL/GenBank/DDBJ whole genome shotgun (WGS) entry which is preliminary data.</text>
</comment>
<comment type="similarity">
    <text evidence="1 13">Belongs to the TRAFAC class translation factor GTPase superfamily. Classic translation factor GTPase family. EF-Tu/EF-1A subfamily.</text>
</comment>
<dbReference type="RefSeq" id="WP_184059244.1">
    <property type="nucleotide sequence ID" value="NZ_JACIJK010000009.1"/>
</dbReference>
<comment type="function">
    <text evidence="10">May play an important regulatory role in cell growth and in the bacterial response to nutrient deprivation.</text>
</comment>
<dbReference type="PANTHER" id="PTHR43721:SF22">
    <property type="entry name" value="ELONGATION FACTOR TU, MITOCHONDRIAL"/>
    <property type="match status" value="1"/>
</dbReference>
<protein>
    <recommendedName>
        <fullName evidence="9 13">Elongation factor Tu</fullName>
        <shortName evidence="13">EF-Tu</shortName>
        <ecNumber evidence="13">3.6.5.3</ecNumber>
    </recommendedName>
</protein>
<keyword evidence="4 13" id="KW-0251">Elongation factor</keyword>
<dbReference type="EMBL" id="JACIJK010000009">
    <property type="protein sequence ID" value="MBB5716197.1"/>
    <property type="molecule type" value="Genomic_DNA"/>
</dbReference>
<evidence type="ECO:0000313" key="15">
    <source>
        <dbReference type="EMBL" id="MBB5716197.1"/>
    </source>
</evidence>
<evidence type="ECO:0000256" key="6">
    <source>
        <dbReference type="ARBA" id="ARBA00022842"/>
    </source>
</evidence>
<dbReference type="InterPro" id="IPR041709">
    <property type="entry name" value="EF-Tu_GTP-bd"/>
</dbReference>
<dbReference type="InterPro" id="IPR009001">
    <property type="entry name" value="Transl_elong_EF1A/Init_IF2_C"/>
</dbReference>
<dbReference type="GO" id="GO:0003746">
    <property type="term" value="F:translation elongation factor activity"/>
    <property type="evidence" value="ECO:0007669"/>
    <property type="project" value="UniProtKB-UniRule"/>
</dbReference>
<dbReference type="CDD" id="cd01884">
    <property type="entry name" value="EF_Tu"/>
    <property type="match status" value="1"/>
</dbReference>
<proteinExistence type="inferred from homology"/>
<dbReference type="FunFam" id="3.40.50.300:FF:000003">
    <property type="entry name" value="Elongation factor Tu"/>
    <property type="match status" value="1"/>
</dbReference>
<evidence type="ECO:0000259" key="14">
    <source>
        <dbReference type="PROSITE" id="PS51722"/>
    </source>
</evidence>
<evidence type="ECO:0000256" key="3">
    <source>
        <dbReference type="ARBA" id="ARBA00022741"/>
    </source>
</evidence>
<feature type="binding site" evidence="13">
    <location>
        <begin position="136"/>
        <end position="139"/>
    </location>
    <ligand>
        <name>GTP</name>
        <dbReference type="ChEBI" id="CHEBI:37565"/>
    </ligand>
</feature>
<dbReference type="Gene3D" id="3.40.50.300">
    <property type="entry name" value="P-loop containing nucleotide triphosphate hydrolases"/>
    <property type="match status" value="1"/>
</dbReference>
<dbReference type="HAMAP" id="MF_00118_B">
    <property type="entry name" value="EF_Tu_B"/>
    <property type="match status" value="1"/>
</dbReference>
<dbReference type="NCBIfam" id="NF009372">
    <property type="entry name" value="PRK12735.1"/>
    <property type="match status" value="1"/>
</dbReference>
<dbReference type="CDD" id="cd03697">
    <property type="entry name" value="EFTU_II"/>
    <property type="match status" value="1"/>
</dbReference>
<comment type="function">
    <text evidence="13">GTP hydrolase that promotes the GTP-dependent binding of aminoacyl-tRNA to the A-site of ribosomes during protein biosynthesis.</text>
</comment>
<evidence type="ECO:0000256" key="1">
    <source>
        <dbReference type="ARBA" id="ARBA00007249"/>
    </source>
</evidence>
<dbReference type="SUPFAM" id="SSF52540">
    <property type="entry name" value="P-loop containing nucleoside triphosphate hydrolases"/>
    <property type="match status" value="1"/>
</dbReference>
<dbReference type="PROSITE" id="PS00301">
    <property type="entry name" value="G_TR_1"/>
    <property type="match status" value="1"/>
</dbReference>
<evidence type="ECO:0000256" key="8">
    <source>
        <dbReference type="ARBA" id="ARBA00023134"/>
    </source>
</evidence>
<keyword evidence="5 13" id="KW-0378">Hydrolase</keyword>
<dbReference type="InterPro" id="IPR000795">
    <property type="entry name" value="T_Tr_GTP-bd_dom"/>
</dbReference>
<dbReference type="Pfam" id="PF00009">
    <property type="entry name" value="GTP_EFTU"/>
    <property type="match status" value="1"/>
</dbReference>
<dbReference type="InterPro" id="IPR009000">
    <property type="entry name" value="Transl_B-barrel_sf"/>
</dbReference>
<keyword evidence="7 13" id="KW-0648">Protein biosynthesis</keyword>
<keyword evidence="13" id="KW-0963">Cytoplasm</keyword>
<feature type="binding site" evidence="13">
    <location>
        <position position="26"/>
    </location>
    <ligand>
        <name>Mg(2+)</name>
        <dbReference type="ChEBI" id="CHEBI:18420"/>
    </ligand>
</feature>
<dbReference type="NCBIfam" id="TIGR00231">
    <property type="entry name" value="small_GTP"/>
    <property type="match status" value="1"/>
</dbReference>